<evidence type="ECO:0000256" key="4">
    <source>
        <dbReference type="SAM" id="SignalP"/>
    </source>
</evidence>
<keyword evidence="2" id="KW-0722">Serine protease inhibitor</keyword>
<feature type="domain" description="Serpin" evidence="5">
    <location>
        <begin position="28"/>
        <end position="386"/>
    </location>
</feature>
<dbReference type="Gene3D" id="2.30.39.10">
    <property type="entry name" value="Alpha-1-antitrypsin, domain 1"/>
    <property type="match status" value="1"/>
</dbReference>
<comment type="similarity">
    <text evidence="3">Belongs to the serpin family.</text>
</comment>
<dbReference type="InterPro" id="IPR023796">
    <property type="entry name" value="Serpin_dom"/>
</dbReference>
<reference evidence="6" key="1">
    <citation type="submission" date="2021-12" db="EMBL/GenBank/DDBJ databases">
        <authorList>
            <person name="Martin H S."/>
        </authorList>
    </citation>
    <scope>NUCLEOTIDE SEQUENCE</scope>
</reference>
<dbReference type="GO" id="GO:0005615">
    <property type="term" value="C:extracellular space"/>
    <property type="evidence" value="ECO:0007669"/>
    <property type="project" value="InterPro"/>
</dbReference>
<dbReference type="PANTHER" id="PTHR11461:SF367">
    <property type="entry name" value="GH21475P-RELATED"/>
    <property type="match status" value="1"/>
</dbReference>
<proteinExistence type="inferred from homology"/>
<feature type="signal peptide" evidence="4">
    <location>
        <begin position="1"/>
        <end position="15"/>
    </location>
</feature>
<gene>
    <name evidence="6" type="ORF">BINO364_LOCUS2024</name>
</gene>
<dbReference type="Proteomes" id="UP000838878">
    <property type="component" value="Chromosome 10"/>
</dbReference>
<organism evidence="6 7">
    <name type="scientific">Brenthis ino</name>
    <name type="common">lesser marbled fritillary</name>
    <dbReference type="NCBI Taxonomy" id="405034"/>
    <lineage>
        <taxon>Eukaryota</taxon>
        <taxon>Metazoa</taxon>
        <taxon>Ecdysozoa</taxon>
        <taxon>Arthropoda</taxon>
        <taxon>Hexapoda</taxon>
        <taxon>Insecta</taxon>
        <taxon>Pterygota</taxon>
        <taxon>Neoptera</taxon>
        <taxon>Endopterygota</taxon>
        <taxon>Lepidoptera</taxon>
        <taxon>Glossata</taxon>
        <taxon>Ditrysia</taxon>
        <taxon>Papilionoidea</taxon>
        <taxon>Nymphalidae</taxon>
        <taxon>Heliconiinae</taxon>
        <taxon>Argynnini</taxon>
        <taxon>Brenthis</taxon>
    </lineage>
</organism>
<dbReference type="OrthoDB" id="9440847at2759"/>
<feature type="non-terminal residue" evidence="6">
    <location>
        <position position="389"/>
    </location>
</feature>
<dbReference type="SMART" id="SM00093">
    <property type="entry name" value="SERPIN"/>
    <property type="match status" value="1"/>
</dbReference>
<protein>
    <recommendedName>
        <fullName evidence="5">Serpin domain-containing protein</fullName>
    </recommendedName>
</protein>
<evidence type="ECO:0000313" key="6">
    <source>
        <dbReference type="EMBL" id="CAH0715036.1"/>
    </source>
</evidence>
<name>A0A8J9Y682_9NEOP</name>
<dbReference type="Pfam" id="PF00079">
    <property type="entry name" value="Serpin"/>
    <property type="match status" value="1"/>
</dbReference>
<dbReference type="InterPro" id="IPR000215">
    <property type="entry name" value="Serpin_fam"/>
</dbReference>
<evidence type="ECO:0000313" key="7">
    <source>
        <dbReference type="Proteomes" id="UP000838878"/>
    </source>
</evidence>
<dbReference type="Gene3D" id="3.30.497.10">
    <property type="entry name" value="Antithrombin, subunit I, domain 2"/>
    <property type="match status" value="1"/>
</dbReference>
<dbReference type="EMBL" id="OV170230">
    <property type="protein sequence ID" value="CAH0715036.1"/>
    <property type="molecule type" value="Genomic_DNA"/>
</dbReference>
<keyword evidence="1" id="KW-0646">Protease inhibitor</keyword>
<dbReference type="InterPro" id="IPR036186">
    <property type="entry name" value="Serpin_sf"/>
</dbReference>
<sequence>MKLIIFLLLIASCYADISLNAGMKDFSTELLSHAQLETSGNIVISPFGLWTLLAAIASGASGNSRTELEKVLQLSSEQNILLDEYKNISEIILESHTQDVHITSKNFVFLNKSFEVFESFETTLTDFDVQIIRLDFENYEAAAEHASTIIKELGPTELDVFIMSKMILTNLISFKGLWLMPFNTSDTNVEPFYDENGNQIGSVKMMYQRRELFFSNLQTLQAHVIELPYGNNNMYSMLIVLPYPKVKLSEMYKKFTEVTLQDIFEKLDNDTKEFDLQLVDLRLPRFEISTNIVLNKSLNKIGIYSIFNQKTANLEKITTEKIYMSTIVQKARIEVTEAGTKTSADTTANITNHIGTFYFTANRPFAYFIVEKTTKTVLFNGIYSEPILF</sequence>
<evidence type="ECO:0000256" key="2">
    <source>
        <dbReference type="ARBA" id="ARBA00022900"/>
    </source>
</evidence>
<evidence type="ECO:0000256" key="3">
    <source>
        <dbReference type="RuleBase" id="RU000411"/>
    </source>
</evidence>
<keyword evidence="4" id="KW-0732">Signal</keyword>
<feature type="chain" id="PRO_5035438766" description="Serpin domain-containing protein" evidence="4">
    <location>
        <begin position="16"/>
        <end position="389"/>
    </location>
</feature>
<dbReference type="PANTHER" id="PTHR11461">
    <property type="entry name" value="SERINE PROTEASE INHIBITOR, SERPIN"/>
    <property type="match status" value="1"/>
</dbReference>
<dbReference type="SUPFAM" id="SSF56574">
    <property type="entry name" value="Serpins"/>
    <property type="match status" value="1"/>
</dbReference>
<keyword evidence="7" id="KW-1185">Reference proteome</keyword>
<accession>A0A8J9Y682</accession>
<dbReference type="AlphaFoldDB" id="A0A8J9Y682"/>
<dbReference type="InterPro" id="IPR042178">
    <property type="entry name" value="Serpin_sf_1"/>
</dbReference>
<dbReference type="GO" id="GO:0004867">
    <property type="term" value="F:serine-type endopeptidase inhibitor activity"/>
    <property type="evidence" value="ECO:0007669"/>
    <property type="project" value="UniProtKB-KW"/>
</dbReference>
<dbReference type="InterPro" id="IPR042185">
    <property type="entry name" value="Serpin_sf_2"/>
</dbReference>
<dbReference type="CDD" id="cd19598">
    <property type="entry name" value="serpin77Ba-like_insects"/>
    <property type="match status" value="1"/>
</dbReference>
<evidence type="ECO:0000256" key="1">
    <source>
        <dbReference type="ARBA" id="ARBA00022690"/>
    </source>
</evidence>
<evidence type="ECO:0000259" key="5">
    <source>
        <dbReference type="SMART" id="SM00093"/>
    </source>
</evidence>